<dbReference type="OrthoDB" id="9812600at2"/>
<dbReference type="Pfam" id="PF05050">
    <property type="entry name" value="Methyltransf_21"/>
    <property type="match status" value="1"/>
</dbReference>
<dbReference type="Gene3D" id="3.40.50.150">
    <property type="entry name" value="Vaccinia Virus protein VP39"/>
    <property type="match status" value="1"/>
</dbReference>
<dbReference type="InterPro" id="IPR052514">
    <property type="entry name" value="SAM-dependent_MTase"/>
</dbReference>
<dbReference type="NCBIfam" id="TIGR01444">
    <property type="entry name" value="fkbM_fam"/>
    <property type="match status" value="1"/>
</dbReference>
<dbReference type="RefSeq" id="WP_106658181.1">
    <property type="nucleotide sequence ID" value="NZ_PJEO01000009.1"/>
</dbReference>
<proteinExistence type="predicted"/>
<evidence type="ECO:0000259" key="1">
    <source>
        <dbReference type="Pfam" id="PF05050"/>
    </source>
</evidence>
<accession>A0A2N3HP87</accession>
<dbReference type="Proteomes" id="UP000233435">
    <property type="component" value="Unassembled WGS sequence"/>
</dbReference>
<dbReference type="InterPro" id="IPR006342">
    <property type="entry name" value="FkbM_mtfrase"/>
</dbReference>
<feature type="domain" description="Methyltransferase FkbM" evidence="1">
    <location>
        <begin position="61"/>
        <end position="226"/>
    </location>
</feature>
<sequence length="281" mass="31855">MRIRRFFKGLAYKFQYQRARLVDTSLCGIPLKTTRGTIRKTVDQDDAWFFHLSKHHNSIFDIGCNVGYTALLALIQDPEKFYLLVDPNPSALNEAQLNLISNNLGFRAHYYLGFVSDSSHKRVTFYTIGAGAAGSMYTTHATSAAAINSHIEVNTITLDYLYKFYTIKPDLIKIDVEGAETQVMEGACLVAKEMQCAFFIEMHTVKDLGMEKAGQFMLDWCAKMHYKAWYLKTGKELIKAETIKDRGKCHLLLLPETTAYPTYLINIKQNAPLPNTLIDAI</sequence>
<gene>
    <name evidence="2" type="ORF">CSW08_01710</name>
</gene>
<evidence type="ECO:0000313" key="2">
    <source>
        <dbReference type="EMBL" id="PKQ46741.1"/>
    </source>
</evidence>
<evidence type="ECO:0000313" key="3">
    <source>
        <dbReference type="Proteomes" id="UP000233435"/>
    </source>
</evidence>
<organism evidence="2 3">
    <name type="scientific">Confluentibacter flavum</name>
    <dbReference type="NCBI Taxonomy" id="1909700"/>
    <lineage>
        <taxon>Bacteria</taxon>
        <taxon>Pseudomonadati</taxon>
        <taxon>Bacteroidota</taxon>
        <taxon>Flavobacteriia</taxon>
        <taxon>Flavobacteriales</taxon>
        <taxon>Flavobacteriaceae</taxon>
        <taxon>Confluentibacter</taxon>
    </lineage>
</organism>
<dbReference type="EMBL" id="PJEO01000009">
    <property type="protein sequence ID" value="PKQ46741.1"/>
    <property type="molecule type" value="Genomic_DNA"/>
</dbReference>
<keyword evidence="3" id="KW-1185">Reference proteome</keyword>
<dbReference type="AlphaFoldDB" id="A0A2N3HP87"/>
<dbReference type="PANTHER" id="PTHR34203">
    <property type="entry name" value="METHYLTRANSFERASE, FKBM FAMILY PROTEIN"/>
    <property type="match status" value="1"/>
</dbReference>
<reference evidence="2 3" key="1">
    <citation type="submission" date="2017-12" db="EMBL/GenBank/DDBJ databases">
        <title>Confluentibacter flavum sp. nov., isolated from the saline lake.</title>
        <authorList>
            <person name="Yu L."/>
        </authorList>
    </citation>
    <scope>NUCLEOTIDE SEQUENCE [LARGE SCALE GENOMIC DNA]</scope>
    <source>
        <strain evidence="2 3">3B</strain>
    </source>
</reference>
<name>A0A2N3HP87_9FLAO</name>
<dbReference type="PANTHER" id="PTHR34203:SF15">
    <property type="entry name" value="SLL1173 PROTEIN"/>
    <property type="match status" value="1"/>
</dbReference>
<comment type="caution">
    <text evidence="2">The sequence shown here is derived from an EMBL/GenBank/DDBJ whole genome shotgun (WGS) entry which is preliminary data.</text>
</comment>
<dbReference type="InterPro" id="IPR029063">
    <property type="entry name" value="SAM-dependent_MTases_sf"/>
</dbReference>
<dbReference type="SUPFAM" id="SSF53335">
    <property type="entry name" value="S-adenosyl-L-methionine-dependent methyltransferases"/>
    <property type="match status" value="1"/>
</dbReference>
<protein>
    <recommendedName>
        <fullName evidence="1">Methyltransferase FkbM domain-containing protein</fullName>
    </recommendedName>
</protein>